<evidence type="ECO:0000256" key="2">
    <source>
        <dbReference type="SAM" id="MobiDB-lite"/>
    </source>
</evidence>
<dbReference type="Pfam" id="PF11771">
    <property type="entry name" value="DUF3314"/>
    <property type="match status" value="1"/>
</dbReference>
<reference evidence="3" key="1">
    <citation type="submission" date="2021-01" db="EMBL/GenBank/DDBJ databases">
        <title>A chromosome-scale assembly of European eel, Anguilla anguilla.</title>
        <authorList>
            <person name="Henkel C."/>
            <person name="Jong-Raadsen S.A."/>
            <person name="Dufour S."/>
            <person name="Weltzien F.-A."/>
            <person name="Palstra A.P."/>
            <person name="Pelster B."/>
            <person name="Spaink H.P."/>
            <person name="Van Den Thillart G.E."/>
            <person name="Jansen H."/>
            <person name="Zahm M."/>
            <person name="Klopp C."/>
            <person name="Cedric C."/>
            <person name="Louis A."/>
            <person name="Berthelot C."/>
            <person name="Parey E."/>
            <person name="Roest Crollius H."/>
            <person name="Montfort J."/>
            <person name="Robinson-Rechavi M."/>
            <person name="Bucao C."/>
            <person name="Bouchez O."/>
            <person name="Gislard M."/>
            <person name="Lluch J."/>
            <person name="Milhes M."/>
            <person name="Lampietro C."/>
            <person name="Lopez Roques C."/>
            <person name="Donnadieu C."/>
            <person name="Braasch I."/>
            <person name="Desvignes T."/>
            <person name="Postlethwait J."/>
            <person name="Bobe J."/>
            <person name="Guiguen Y."/>
            <person name="Dirks R."/>
        </authorList>
    </citation>
    <scope>NUCLEOTIDE SEQUENCE</scope>
    <source>
        <strain evidence="3">Tag_6206</strain>
        <tissue evidence="3">Liver</tissue>
    </source>
</reference>
<organism evidence="3 4">
    <name type="scientific">Anguilla anguilla</name>
    <name type="common">European freshwater eel</name>
    <name type="synonym">Muraena anguilla</name>
    <dbReference type="NCBI Taxonomy" id="7936"/>
    <lineage>
        <taxon>Eukaryota</taxon>
        <taxon>Metazoa</taxon>
        <taxon>Chordata</taxon>
        <taxon>Craniata</taxon>
        <taxon>Vertebrata</taxon>
        <taxon>Euteleostomi</taxon>
        <taxon>Actinopterygii</taxon>
        <taxon>Neopterygii</taxon>
        <taxon>Teleostei</taxon>
        <taxon>Anguilliformes</taxon>
        <taxon>Anguillidae</taxon>
        <taxon>Anguilla</taxon>
    </lineage>
</organism>
<dbReference type="PANTHER" id="PTHR36292:SF1">
    <property type="entry name" value="UPF0575 PROTEIN C19ORF67"/>
    <property type="match status" value="1"/>
</dbReference>
<protein>
    <submittedName>
        <fullName evidence="3">Uncharacterized protein</fullName>
    </submittedName>
</protein>
<feature type="compositionally biased region" description="Basic and acidic residues" evidence="2">
    <location>
        <begin position="257"/>
        <end position="277"/>
    </location>
</feature>
<keyword evidence="1" id="KW-0175">Coiled coil</keyword>
<sequence length="386" mass="43753">MFMSRFFGALASGHRKLGGDNTGKNPLVQLTWTLKKMTDEVCEDPSVYGKLHQQTANRTEAPADPRNVDSPLASPRCGQKYCAGQAPLESSSPSYYNINRTHDKFELIEQQLQNLLNKADEFQAHLVYRHDHLLKEGLELVVPTFLRSCQPYFTYLESTARSSMPQRAPLPAYIRTRLLDFSQQLSSRLEQLVLMYASFNFLSLEETDPLSVSHFYVGQCQMDRTTVSAFRYCRPAPFGPRSGRGLYKRMRWNVERQRERPGGERERDPEERAERGGGEGSTEYYFLCYEDVPEQESEGEAEREGERGPGTQCCASRSWSIGQWIQTDPDPEEEDIYDWVLCSAPLGQYKLLLCLGKEEPSVCHATDCLLGALLLQEGQGNGAVTT</sequence>
<evidence type="ECO:0000313" key="4">
    <source>
        <dbReference type="Proteomes" id="UP001044222"/>
    </source>
</evidence>
<feature type="region of interest" description="Disordered" evidence="2">
    <location>
        <begin position="257"/>
        <end position="280"/>
    </location>
</feature>
<dbReference type="InterPro" id="IPR021748">
    <property type="entry name" value="DUF3314"/>
</dbReference>
<dbReference type="AlphaFoldDB" id="A0A9D3S3Y4"/>
<dbReference type="Proteomes" id="UP001044222">
    <property type="component" value="Unassembled WGS sequence"/>
</dbReference>
<keyword evidence="4" id="KW-1185">Reference proteome</keyword>
<dbReference type="PANTHER" id="PTHR36292">
    <property type="entry name" value="UPF0575 PROTEIN C19ORF67"/>
    <property type="match status" value="1"/>
</dbReference>
<evidence type="ECO:0000256" key="1">
    <source>
        <dbReference type="SAM" id="Coils"/>
    </source>
</evidence>
<gene>
    <name evidence="3" type="ORF">ANANG_G00030860</name>
</gene>
<comment type="caution">
    <text evidence="3">The sequence shown here is derived from an EMBL/GenBank/DDBJ whole genome shotgun (WGS) entry which is preliminary data.</text>
</comment>
<name>A0A9D3S3Y4_ANGAN</name>
<accession>A0A9D3S3Y4</accession>
<proteinExistence type="predicted"/>
<dbReference type="EMBL" id="JAFIRN010000002">
    <property type="protein sequence ID" value="KAG5853843.1"/>
    <property type="molecule type" value="Genomic_DNA"/>
</dbReference>
<feature type="coiled-coil region" evidence="1">
    <location>
        <begin position="98"/>
        <end position="125"/>
    </location>
</feature>
<evidence type="ECO:0000313" key="3">
    <source>
        <dbReference type="EMBL" id="KAG5853843.1"/>
    </source>
</evidence>